<accession>A0A7W9HR66</accession>
<dbReference type="Proteomes" id="UP000552097">
    <property type="component" value="Unassembled WGS sequence"/>
</dbReference>
<name>A0A7W9HR66_9PSEU</name>
<dbReference type="Pfam" id="PF18144">
    <property type="entry name" value="SMODS"/>
    <property type="match status" value="1"/>
</dbReference>
<dbReference type="GO" id="GO:0016779">
    <property type="term" value="F:nucleotidyltransferase activity"/>
    <property type="evidence" value="ECO:0007669"/>
    <property type="project" value="InterPro"/>
</dbReference>
<dbReference type="AlphaFoldDB" id="A0A7W9HR66"/>
<protein>
    <recommendedName>
        <fullName evidence="5">Nucleotidyltransferase</fullName>
    </recommendedName>
</protein>
<evidence type="ECO:0000313" key="3">
    <source>
        <dbReference type="EMBL" id="MBB5806987.1"/>
    </source>
</evidence>
<keyword evidence="1" id="KW-0051">Antiviral defense</keyword>
<dbReference type="CDD" id="cd05400">
    <property type="entry name" value="NT_2-5OAS_ClassI-CCAase"/>
    <property type="match status" value="1"/>
</dbReference>
<dbReference type="EMBL" id="JACHMO010000001">
    <property type="protein sequence ID" value="MBB5806987.1"/>
    <property type="molecule type" value="Genomic_DNA"/>
</dbReference>
<feature type="compositionally biased region" description="Low complexity" evidence="2">
    <location>
        <begin position="304"/>
        <end position="322"/>
    </location>
</feature>
<comment type="caution">
    <text evidence="3">The sequence shown here is derived from an EMBL/GenBank/DDBJ whole genome shotgun (WGS) entry which is preliminary data.</text>
</comment>
<evidence type="ECO:0000256" key="1">
    <source>
        <dbReference type="ARBA" id="ARBA00023118"/>
    </source>
</evidence>
<dbReference type="RefSeq" id="WP_184926943.1">
    <property type="nucleotide sequence ID" value="NZ_JACHMO010000001.1"/>
</dbReference>
<evidence type="ECO:0000256" key="2">
    <source>
        <dbReference type="SAM" id="MobiDB-lite"/>
    </source>
</evidence>
<reference evidence="3 4" key="1">
    <citation type="submission" date="2020-08" db="EMBL/GenBank/DDBJ databases">
        <title>Sequencing the genomes of 1000 actinobacteria strains.</title>
        <authorList>
            <person name="Klenk H.-P."/>
        </authorList>
    </citation>
    <scope>NUCLEOTIDE SEQUENCE [LARGE SCALE GENOMIC DNA]</scope>
    <source>
        <strain evidence="3 4">DSM 45486</strain>
    </source>
</reference>
<proteinExistence type="predicted"/>
<dbReference type="GO" id="GO:0051607">
    <property type="term" value="P:defense response to virus"/>
    <property type="evidence" value="ECO:0007669"/>
    <property type="project" value="UniProtKB-KW"/>
</dbReference>
<feature type="region of interest" description="Disordered" evidence="2">
    <location>
        <begin position="304"/>
        <end position="338"/>
    </location>
</feature>
<evidence type="ECO:0008006" key="5">
    <source>
        <dbReference type="Google" id="ProtNLM"/>
    </source>
</evidence>
<feature type="compositionally biased region" description="Polar residues" evidence="2">
    <location>
        <begin position="328"/>
        <end position="338"/>
    </location>
</feature>
<evidence type="ECO:0000313" key="4">
    <source>
        <dbReference type="Proteomes" id="UP000552097"/>
    </source>
</evidence>
<organism evidence="3 4">
    <name type="scientific">Saccharothrix ecbatanensis</name>
    <dbReference type="NCBI Taxonomy" id="1105145"/>
    <lineage>
        <taxon>Bacteria</taxon>
        <taxon>Bacillati</taxon>
        <taxon>Actinomycetota</taxon>
        <taxon>Actinomycetes</taxon>
        <taxon>Pseudonocardiales</taxon>
        <taxon>Pseudonocardiaceae</taxon>
        <taxon>Saccharothrix</taxon>
    </lineage>
</organism>
<sequence>MKHTSYFDNFLKNVVNLSQFRLDVLESRVESIYNALKADPVLGPRIIKKIPQGSWPQRTIISPQNGKAFDGDFMLQMKEEPEWQSDLRRYGDAVYNVLHNHSDYKNMKHGRKCRCIYVQYANNAMHVDIVPYVIKSDGTQHIIDRDNKRWEPTNPSGFTTWMQEKDKITGGNLRKVIRLLKFLRDHKNSFTGTKSILITTLLGERVEEWRKIVTPGYYSDLPTALLQIVSDLDEWLQNQPYKPSIQDPSRSGATFDHRWSPETYGYFRDRIHVHAAEIKDAYNETDAETSVAKWQSLFGDKFQAPATSSSSSKYGAAGAVGADSDDGTWSSSRSGRAG</sequence>
<keyword evidence="4" id="KW-1185">Reference proteome</keyword>
<gene>
    <name evidence="3" type="ORF">F4560_006755</name>
</gene>
<dbReference type="InterPro" id="IPR006116">
    <property type="entry name" value="NT_2-5OAS_ClassI-CCAase"/>
</dbReference>